<dbReference type="AlphaFoldDB" id="W8VZS0"/>
<feature type="domain" description="PKD" evidence="1">
    <location>
        <begin position="398"/>
        <end position="427"/>
    </location>
</feature>
<dbReference type="PROSITE" id="PS50093">
    <property type="entry name" value="PKD"/>
    <property type="match status" value="1"/>
</dbReference>
<dbReference type="OrthoDB" id="9765926at2"/>
<dbReference type="RefSeq" id="WP_084217615.1">
    <property type="nucleotide sequence ID" value="NZ_AP014548.1"/>
</dbReference>
<accession>W8VZS0</accession>
<dbReference type="Gene3D" id="2.60.40.10">
    <property type="entry name" value="Immunoglobulins"/>
    <property type="match status" value="1"/>
</dbReference>
<evidence type="ECO:0000313" key="2">
    <source>
        <dbReference type="EMBL" id="BAO55061.1"/>
    </source>
</evidence>
<reference evidence="2 3" key="1">
    <citation type="journal article" date="2014" name="Proc. Natl. Acad. Sci. U.S.A.">
        <title>Functional characterization of flavobacteria rhodopsins reveals a unique class of light-driven chloride pump in bacteria.</title>
        <authorList>
            <person name="Yoshizawa S."/>
            <person name="Kumagai Y."/>
            <person name="Kim H."/>
            <person name="Ogura Y."/>
            <person name="Hayashi T."/>
            <person name="Iwasaki W."/>
            <person name="DeLong E.F."/>
            <person name="Kogure K."/>
        </authorList>
    </citation>
    <scope>NUCLEOTIDE SEQUENCE [LARGE SCALE GENOMIC DNA]</scope>
    <source>
        <strain evidence="2 3">S1-08</strain>
    </source>
</reference>
<dbReference type="InterPro" id="IPR013783">
    <property type="entry name" value="Ig-like_fold"/>
</dbReference>
<dbReference type="Proteomes" id="UP000031760">
    <property type="component" value="Chromosome"/>
</dbReference>
<gene>
    <name evidence="2" type="ORF">NMS_1052</name>
</gene>
<organism evidence="2 3">
    <name type="scientific">Nonlabens marinus S1-08</name>
    <dbReference type="NCBI Taxonomy" id="1454201"/>
    <lineage>
        <taxon>Bacteria</taxon>
        <taxon>Pseudomonadati</taxon>
        <taxon>Bacteroidota</taxon>
        <taxon>Flavobacteriia</taxon>
        <taxon>Flavobacteriales</taxon>
        <taxon>Flavobacteriaceae</taxon>
        <taxon>Nonlabens</taxon>
    </lineage>
</organism>
<dbReference type="CDD" id="cd00146">
    <property type="entry name" value="PKD"/>
    <property type="match status" value="1"/>
</dbReference>
<proteinExistence type="predicted"/>
<dbReference type="SUPFAM" id="SSF49299">
    <property type="entry name" value="PKD domain"/>
    <property type="match status" value="1"/>
</dbReference>
<dbReference type="HOGENOM" id="CLU_012935_0_0_10"/>
<protein>
    <recommendedName>
        <fullName evidence="1">PKD domain-containing protein</fullName>
    </recommendedName>
</protein>
<sequence length="968" mass="107959">MMKILIYSILALTCFHTTAQKEADNWYFGKNAGISFTNGAPTALLDGKIEVVYEGSATISDATGNLLFYSDGLTVWNRDHQVMPNGTGLNGHISSSNSAMIVKKPSSETIYYVFTLVEQGYDGGLQYSEIDMSLDGGLGDITSVKNISLRTNTTEHAAIFKVKNENAYWLIVHDWDNANFLSYKISSSGINATPIVSTTGVVLGMPDRLEAIGHMKVSPRGDQLIMTSPKINLVQLFDFNDQTGVLSNAQSISQNSFSDPYGIEFSPNGNLFYISNTLNQINQFDLRGSIEQIKNSQYNYGNDDLINGSLQLGPDGKIYLAQYGAEYLSVINKPNERGEQADFVEEGVYLGGNNAYFGLPIFNQEIFYNGFQTTNNCLGSNTEFVLGDSIDTLDSVMWDFGDGSTSTTENPIHMFQSTGTYEVSLTLFYNGKSNVEYQKIKILNAPVANNVEDLNVCSTDGFQIFDLTTLKSTVLGSQDPDIYDVKFYASEEDLENNNPINEPSNYQNANAFQTQEIYATVSTGSIDCTDSTLFRINVFESPSLPVVLPEMVVCEDGEEIRDANGAILYDLDEIDKMLLDFFTTLDFDFTYFSSEMDATNRTDPLLGIYPLSSSSVNVFVRVANRLKPDCYEIRPVSIKTYDTPLAYQVDTLEQCASEDGGSVTVDLTLQNQNILNGQSTTDYAVSYYLTQDDALSATNVLSQGILETSETKEVYARVENVLSDQCFSITSFITEIVERPILELEEQYLLCNNIGTLEIQLEDLYDSIRWSNGTTANNIQINQAGVYTVTVYKEYDSVVCETFKEFTVIESTPPQITDLTVREFSQNRNSIEVIMGNTGSFEYSIDNVNFQTSRVFQNVEAGTYEVIARDVSGCGISTQLIQILDYPQFFTPNGDGYHDFWHIKNSISDLDSLVFIYDRYGKLIKQLTPQEEGWNGTSNGVPMPSSDYWFEYKKSDNTSIRGHFSLKR</sequence>
<name>W8VZS0_9FLAO</name>
<dbReference type="SUPFAM" id="SSF63829">
    <property type="entry name" value="Calcium-dependent phosphotriesterase"/>
    <property type="match status" value="1"/>
</dbReference>
<dbReference type="Pfam" id="PF18911">
    <property type="entry name" value="PKD_4"/>
    <property type="match status" value="1"/>
</dbReference>
<dbReference type="InterPro" id="IPR026341">
    <property type="entry name" value="T9SS_type_B"/>
</dbReference>
<evidence type="ECO:0000259" key="1">
    <source>
        <dbReference type="PROSITE" id="PS50093"/>
    </source>
</evidence>
<dbReference type="InterPro" id="IPR015943">
    <property type="entry name" value="WD40/YVTN_repeat-like_dom_sf"/>
</dbReference>
<evidence type="ECO:0000313" key="3">
    <source>
        <dbReference type="Proteomes" id="UP000031760"/>
    </source>
</evidence>
<dbReference type="InterPro" id="IPR000601">
    <property type="entry name" value="PKD_dom"/>
</dbReference>
<dbReference type="Gene3D" id="2.130.10.10">
    <property type="entry name" value="YVTN repeat-like/Quinoprotein amine dehydrogenase"/>
    <property type="match status" value="1"/>
</dbReference>
<keyword evidence="3" id="KW-1185">Reference proteome</keyword>
<dbReference type="KEGG" id="nmf:NMS_1052"/>
<dbReference type="Pfam" id="PF13585">
    <property type="entry name" value="CHU_C"/>
    <property type="match status" value="1"/>
</dbReference>
<dbReference type="NCBIfam" id="TIGR04131">
    <property type="entry name" value="Bac_Flav_CTERM"/>
    <property type="match status" value="1"/>
</dbReference>
<dbReference type="STRING" id="1454201.NMS_1052"/>
<dbReference type="EMBL" id="AP014548">
    <property type="protein sequence ID" value="BAO55061.1"/>
    <property type="molecule type" value="Genomic_DNA"/>
</dbReference>
<dbReference type="InterPro" id="IPR035986">
    <property type="entry name" value="PKD_dom_sf"/>
</dbReference>